<proteinExistence type="predicted"/>
<feature type="transmembrane region" description="Helical" evidence="1">
    <location>
        <begin position="75"/>
        <end position="92"/>
    </location>
</feature>
<feature type="transmembrane region" description="Helical" evidence="1">
    <location>
        <begin position="104"/>
        <end position="128"/>
    </location>
</feature>
<accession>A0A0K9NWG7</accession>
<keyword evidence="3" id="KW-1185">Reference proteome</keyword>
<dbReference type="Proteomes" id="UP000036987">
    <property type="component" value="Unassembled WGS sequence"/>
</dbReference>
<organism evidence="2 3">
    <name type="scientific">Zostera marina</name>
    <name type="common">Eelgrass</name>
    <dbReference type="NCBI Taxonomy" id="29655"/>
    <lineage>
        <taxon>Eukaryota</taxon>
        <taxon>Viridiplantae</taxon>
        <taxon>Streptophyta</taxon>
        <taxon>Embryophyta</taxon>
        <taxon>Tracheophyta</taxon>
        <taxon>Spermatophyta</taxon>
        <taxon>Magnoliopsida</taxon>
        <taxon>Liliopsida</taxon>
        <taxon>Zosteraceae</taxon>
        <taxon>Zostera</taxon>
    </lineage>
</organism>
<keyword evidence="1" id="KW-1133">Transmembrane helix</keyword>
<evidence type="ECO:0000313" key="2">
    <source>
        <dbReference type="EMBL" id="KMZ60387.1"/>
    </source>
</evidence>
<comment type="caution">
    <text evidence="2">The sequence shown here is derived from an EMBL/GenBank/DDBJ whole genome shotgun (WGS) entry which is preliminary data.</text>
</comment>
<keyword evidence="1" id="KW-0812">Transmembrane</keyword>
<feature type="transmembrane region" description="Helical" evidence="1">
    <location>
        <begin position="293"/>
        <end position="312"/>
    </location>
</feature>
<evidence type="ECO:0000256" key="1">
    <source>
        <dbReference type="SAM" id="Phobius"/>
    </source>
</evidence>
<keyword evidence="1" id="KW-0472">Membrane</keyword>
<reference evidence="3" key="1">
    <citation type="journal article" date="2016" name="Nature">
        <title>The genome of the seagrass Zostera marina reveals angiosperm adaptation to the sea.</title>
        <authorList>
            <person name="Olsen J.L."/>
            <person name="Rouze P."/>
            <person name="Verhelst B."/>
            <person name="Lin Y.-C."/>
            <person name="Bayer T."/>
            <person name="Collen J."/>
            <person name="Dattolo E."/>
            <person name="De Paoli E."/>
            <person name="Dittami S."/>
            <person name="Maumus F."/>
            <person name="Michel G."/>
            <person name="Kersting A."/>
            <person name="Lauritano C."/>
            <person name="Lohaus R."/>
            <person name="Toepel M."/>
            <person name="Tonon T."/>
            <person name="Vanneste K."/>
            <person name="Amirebrahimi M."/>
            <person name="Brakel J."/>
            <person name="Bostroem C."/>
            <person name="Chovatia M."/>
            <person name="Grimwood J."/>
            <person name="Jenkins J.W."/>
            <person name="Jueterbock A."/>
            <person name="Mraz A."/>
            <person name="Stam W.T."/>
            <person name="Tice H."/>
            <person name="Bornberg-Bauer E."/>
            <person name="Green P.J."/>
            <person name="Pearson G.A."/>
            <person name="Procaccini G."/>
            <person name="Duarte C.M."/>
            <person name="Schmutz J."/>
            <person name="Reusch T.B.H."/>
            <person name="Van de Peer Y."/>
        </authorList>
    </citation>
    <scope>NUCLEOTIDE SEQUENCE [LARGE SCALE GENOMIC DNA]</scope>
    <source>
        <strain evidence="3">cv. Finnish</strain>
    </source>
</reference>
<name>A0A0K9NWG7_ZOSMR</name>
<feature type="transmembrane region" description="Helical" evidence="1">
    <location>
        <begin position="226"/>
        <end position="246"/>
    </location>
</feature>
<dbReference type="EMBL" id="LFYR01001623">
    <property type="protein sequence ID" value="KMZ60387.1"/>
    <property type="molecule type" value="Genomic_DNA"/>
</dbReference>
<gene>
    <name evidence="2" type="ORF">ZOSMA_5G02550</name>
</gene>
<evidence type="ECO:0000313" key="3">
    <source>
        <dbReference type="Proteomes" id="UP000036987"/>
    </source>
</evidence>
<protein>
    <submittedName>
        <fullName evidence="2">Uncharacterized protein</fullName>
    </submittedName>
</protein>
<feature type="transmembrane region" description="Helical" evidence="1">
    <location>
        <begin position="157"/>
        <end position="179"/>
    </location>
</feature>
<sequence length="317" mass="35858">MTRRRKRMAISCRIRTKSATKICFCYFQKKKSTLFSASLKSTLSKSLVFLSYLAKKGCRFSCHTLHCILSQSQHLLLRFVTCLLLLLTSFLEKTARQVILRSQLLRRLIVGGVTSAVFQIGNISIGIYRSLTRTVNSNDRISVSALPQLASNSTQKYINIGGVTIDYCVFVLSCVVRFIKWIFTTTYGCIRAVEDLLFDLRVLLESIVSAALKTTYSTLLSVPSLLIHYIAVFLTSIIADFVVGVVNAGKYLNKTLIPLVRKTISEFADQCWSSLKNNSLDLMSDGSKKRMKISVSVTFLVVIGVWLMWMFMRRRHP</sequence>
<dbReference type="AlphaFoldDB" id="A0A0K9NWG7"/>